<evidence type="ECO:0000313" key="3">
    <source>
        <dbReference type="EMBL" id="HIX71972.1"/>
    </source>
</evidence>
<evidence type="ECO:0000313" key="4">
    <source>
        <dbReference type="Proteomes" id="UP000886805"/>
    </source>
</evidence>
<dbReference type="Proteomes" id="UP000886805">
    <property type="component" value="Unassembled WGS sequence"/>
</dbReference>
<gene>
    <name evidence="3" type="ORF">H9849_03010</name>
</gene>
<name>A0A9D1X375_9FIRM</name>
<evidence type="ECO:0000259" key="2">
    <source>
        <dbReference type="Pfam" id="PF14285"/>
    </source>
</evidence>
<reference evidence="3" key="1">
    <citation type="journal article" date="2021" name="PeerJ">
        <title>Extensive microbial diversity within the chicken gut microbiome revealed by metagenomics and culture.</title>
        <authorList>
            <person name="Gilroy R."/>
            <person name="Ravi A."/>
            <person name="Getino M."/>
            <person name="Pursley I."/>
            <person name="Horton D.L."/>
            <person name="Alikhan N.F."/>
            <person name="Baker D."/>
            <person name="Gharbi K."/>
            <person name="Hall N."/>
            <person name="Watson M."/>
            <person name="Adriaenssens E.M."/>
            <person name="Foster-Nyarko E."/>
            <person name="Jarju S."/>
            <person name="Secka A."/>
            <person name="Antonio M."/>
            <person name="Oren A."/>
            <person name="Chaudhuri R.R."/>
            <person name="La Ragione R."/>
            <person name="Hildebrand F."/>
            <person name="Pallen M.J."/>
        </authorList>
    </citation>
    <scope>NUCLEOTIDE SEQUENCE</scope>
    <source>
        <strain evidence="3">ChiSxjej3B15-1167</strain>
    </source>
</reference>
<dbReference type="InterPro" id="IPR025377">
    <property type="entry name" value="DUF4367"/>
</dbReference>
<proteinExistence type="predicted"/>
<keyword evidence="1" id="KW-1133">Transmembrane helix</keyword>
<feature type="transmembrane region" description="Helical" evidence="1">
    <location>
        <begin position="64"/>
        <end position="82"/>
    </location>
</feature>
<accession>A0A9D1X375</accession>
<dbReference type="Pfam" id="PF14285">
    <property type="entry name" value="DUF4367"/>
    <property type="match status" value="1"/>
</dbReference>
<dbReference type="EMBL" id="DXEQ01000089">
    <property type="protein sequence ID" value="HIX71972.1"/>
    <property type="molecule type" value="Genomic_DNA"/>
</dbReference>
<keyword evidence="1" id="KW-0812">Transmembrane</keyword>
<organism evidence="3 4">
    <name type="scientific">Candidatus Anaerobutyricum stercoripullorum</name>
    <dbReference type="NCBI Taxonomy" id="2838456"/>
    <lineage>
        <taxon>Bacteria</taxon>
        <taxon>Bacillati</taxon>
        <taxon>Bacillota</taxon>
        <taxon>Clostridia</taxon>
        <taxon>Lachnospirales</taxon>
        <taxon>Lachnospiraceae</taxon>
        <taxon>Anaerobutyricum</taxon>
    </lineage>
</organism>
<feature type="domain" description="DUF4367" evidence="2">
    <location>
        <begin position="131"/>
        <end position="231"/>
    </location>
</feature>
<reference evidence="3" key="2">
    <citation type="submission" date="2021-04" db="EMBL/GenBank/DDBJ databases">
        <authorList>
            <person name="Gilroy R."/>
        </authorList>
    </citation>
    <scope>NUCLEOTIDE SEQUENCE</scope>
    <source>
        <strain evidence="3">ChiSxjej3B15-1167</strain>
    </source>
</reference>
<protein>
    <submittedName>
        <fullName evidence="3">DUF4367 domain-containing protein</fullName>
    </submittedName>
</protein>
<evidence type="ECO:0000256" key="1">
    <source>
        <dbReference type="SAM" id="Phobius"/>
    </source>
</evidence>
<comment type="caution">
    <text evidence="3">The sequence shown here is derived from an EMBL/GenBank/DDBJ whole genome shotgun (WGS) entry which is preliminary data.</text>
</comment>
<dbReference type="AlphaFoldDB" id="A0A9D1X375"/>
<keyword evidence="1" id="KW-0472">Membrane</keyword>
<sequence length="237" mass="27003">MNEIDRETEGLSHTFSPRFERKMQDILNEQKNGTSARETGSYLDALRRQDKKKMSRYTFSRSRYILAAALLMVLVSTAVFASEDVREGLRQLSVQFFSDRVTVESTEPGGAAAASQENDPESFHACKWKTLPEGYKVAEETEIPESHIYNVMYENNKGETIHYSQHDSAEYTINITYDEKDGYRKKIDLGGMEAYSISNGETNSIFFEKDGYVFTVMSGQSEETMITWIENSGILPK</sequence>